<dbReference type="PROSITE" id="PS00141">
    <property type="entry name" value="ASP_PROTEASE"/>
    <property type="match status" value="1"/>
</dbReference>
<organism evidence="2 3">
    <name type="scientific">Necator americanus</name>
    <name type="common">Human hookworm</name>
    <dbReference type="NCBI Taxonomy" id="51031"/>
    <lineage>
        <taxon>Eukaryota</taxon>
        <taxon>Metazoa</taxon>
        <taxon>Ecdysozoa</taxon>
        <taxon>Nematoda</taxon>
        <taxon>Chromadorea</taxon>
        <taxon>Rhabditida</taxon>
        <taxon>Rhabditina</taxon>
        <taxon>Rhabditomorpha</taxon>
        <taxon>Strongyloidea</taxon>
        <taxon>Ancylostomatidae</taxon>
        <taxon>Bunostominae</taxon>
        <taxon>Necator</taxon>
    </lineage>
</organism>
<comment type="caution">
    <text evidence="2">The sequence shown here is derived from an EMBL/GenBank/DDBJ whole genome shotgun (WGS) entry which is preliminary data.</text>
</comment>
<protein>
    <recommendedName>
        <fullName evidence="1">DUF1758 domain-containing protein</fullName>
    </recommendedName>
</protein>
<dbReference type="InterPro" id="IPR043128">
    <property type="entry name" value="Rev_trsase/Diguanyl_cyclase"/>
</dbReference>
<accession>A0ABR1E112</accession>
<evidence type="ECO:0000313" key="3">
    <source>
        <dbReference type="Proteomes" id="UP001303046"/>
    </source>
</evidence>
<dbReference type="Gene3D" id="3.10.10.10">
    <property type="entry name" value="HIV Type 1 Reverse Transcriptase, subunit A, domain 1"/>
    <property type="match status" value="1"/>
</dbReference>
<name>A0ABR1E112_NECAM</name>
<dbReference type="Pfam" id="PF03564">
    <property type="entry name" value="DUF1759"/>
    <property type="match status" value="1"/>
</dbReference>
<dbReference type="PANTHER" id="PTHR47331">
    <property type="entry name" value="PHD-TYPE DOMAIN-CONTAINING PROTEIN"/>
    <property type="match status" value="1"/>
</dbReference>
<dbReference type="Proteomes" id="UP001303046">
    <property type="component" value="Unassembled WGS sequence"/>
</dbReference>
<dbReference type="InterPro" id="IPR008737">
    <property type="entry name" value="DUF1758"/>
</dbReference>
<feature type="domain" description="DUF1758" evidence="1">
    <location>
        <begin position="427"/>
        <end position="574"/>
    </location>
</feature>
<dbReference type="Gene3D" id="3.30.70.270">
    <property type="match status" value="1"/>
</dbReference>
<dbReference type="EMBL" id="JAVFWL010000005">
    <property type="protein sequence ID" value="KAK6756364.1"/>
    <property type="molecule type" value="Genomic_DNA"/>
</dbReference>
<reference evidence="2 3" key="1">
    <citation type="submission" date="2023-08" db="EMBL/GenBank/DDBJ databases">
        <title>A Necator americanus chromosomal reference genome.</title>
        <authorList>
            <person name="Ilik V."/>
            <person name="Petrzelkova K.J."/>
            <person name="Pardy F."/>
            <person name="Fuh T."/>
            <person name="Niatou-Singa F.S."/>
            <person name="Gouil Q."/>
            <person name="Baker L."/>
            <person name="Ritchie M.E."/>
            <person name="Jex A.R."/>
            <person name="Gazzola D."/>
            <person name="Li H."/>
            <person name="Toshio Fujiwara R."/>
            <person name="Zhan B."/>
            <person name="Aroian R.V."/>
            <person name="Pafco B."/>
            <person name="Schwarz E.M."/>
        </authorList>
    </citation>
    <scope>NUCLEOTIDE SEQUENCE [LARGE SCALE GENOMIC DNA]</scope>
    <source>
        <strain evidence="2 3">Aroian</strain>
        <tissue evidence="2">Whole animal</tissue>
    </source>
</reference>
<dbReference type="Pfam" id="PF05585">
    <property type="entry name" value="DUF1758"/>
    <property type="match status" value="1"/>
</dbReference>
<dbReference type="InterPro" id="IPR021109">
    <property type="entry name" value="Peptidase_aspartic_dom_sf"/>
</dbReference>
<dbReference type="PANTHER" id="PTHR47331:SF1">
    <property type="entry name" value="GAG-LIKE PROTEIN"/>
    <property type="match status" value="1"/>
</dbReference>
<proteinExistence type="predicted"/>
<gene>
    <name evidence="2" type="primary">Necator_chrV.g19442</name>
    <name evidence="2" type="ORF">RB195_014650</name>
</gene>
<sequence length="915" mass="105435">MATSLKIRKGVVTRQFNVLAYALKNYASLGETEISAVEGDFAAKMCEIDSALVYIRTVQTSLQKAIYAFAETVDSIEMPPGGEEEKRVSEHIEKINTLLSETETFLARLLVQKHILTTKMRTQTGVQVYPDPGVQNQETPVGRVELPRLPIPEFNGKSWQWDNFWELHSLPLSNLQKFNYLLRALKGEARQSAERFQVTASNYLLVLEHLREKYGNTSAIITSLHERLETWTARSTDLQDQCNLFDKISSLTKQLESKGENLDSSWLLSKILAKFRQDIQRRVLEKKVSLPAEQVLNLKTQMETLETVIRQEREIERNLPVRTEQKNVPSKLKPNPWQDRKRMPYCFYCESKEHWPTSCTKLKLPKERIDFLKKMQRRLGCGSKFHNTPEWKSRGRISKTKGDQIFLLTGSLKVIHPSTKELQEVQVLLDTGANRSFIDSNLAKELRIPECGRTAMRLSTFGTPEHRDIECTLTHLNIWDAKGVPHTLRLFTYDTLTANLTQGAMDKEDTKYIRRKGLHVCSPSKNTKAQPKILIGCDQLWNFIEFEAPHFNLPSGILLVPTKFGYMITGQKIDPNNTIPYRLPVLINMPKVENNMDHWEQHWDSETNNAGKEYTGPEKEEKARINNEVLEEFNKSIQRKDDGYYVKIPFKKTYEDLPDNRMLAWKRLKSILQKYSDQSDVLQQYDAVFKEQLKKGILEEVDEGKDSSAAKKHYLPHQPVITPNKETTKFRIVFDASAHYKGCPSLNDVVHQGPTILPKLYGILLQFPTAKYVLISDVEKAFLQVRIEEKNLAVYRFTRVTFGINASPFLLSATILYHLRNFVEEKELAEEIAANLYVDNLFIRAETKEDAVRKYTQLKQIFSELQMNLREFVSNSTEIIDSIATCDKSSNQNPKVLGIPWTSIDDEFMLKLSIV</sequence>
<evidence type="ECO:0000313" key="2">
    <source>
        <dbReference type="EMBL" id="KAK6756364.1"/>
    </source>
</evidence>
<dbReference type="SUPFAM" id="SSF56672">
    <property type="entry name" value="DNA/RNA polymerases"/>
    <property type="match status" value="1"/>
</dbReference>
<dbReference type="InterPro" id="IPR005312">
    <property type="entry name" value="DUF1759"/>
</dbReference>
<dbReference type="Gene3D" id="2.40.70.10">
    <property type="entry name" value="Acid Proteases"/>
    <property type="match status" value="1"/>
</dbReference>
<dbReference type="InterPro" id="IPR043502">
    <property type="entry name" value="DNA/RNA_pol_sf"/>
</dbReference>
<dbReference type="InterPro" id="IPR001969">
    <property type="entry name" value="Aspartic_peptidase_AS"/>
</dbReference>
<evidence type="ECO:0000259" key="1">
    <source>
        <dbReference type="Pfam" id="PF05585"/>
    </source>
</evidence>
<keyword evidence="3" id="KW-1185">Reference proteome</keyword>